<sequence length="1266" mass="137500">MEAAKEIARDLIRGRKDPKEEKKDSGSENDPKGTARRPSKRRLLRGSDKGSDKGSTPENKESTVASIDSGEPTVAGASASPAAEVSKSDDPAEDKPSKGKSPETAIDEKTSSPSDKAVQKDKPSEGKSPESALAANTSSPSAKAVQDDKDNEAGQMEVPEADKDYPSQTKGSKSPASSKKSKSSKGGSPKAEVKLAEGGSSPPAAKEDSPSPKETVEGEKKAETSSPPSGSKSAASPRDGGSKEESKTDSPSRASPPDPSQGDDDNGEEVAVKPGKVFPKSPSPQRHGFANTPREISQVSSDLSSLPDYVSDPPESPRAPPGRHPKVVTPPGQTYMPYEAYFELSTDDADDVPDFPQNTSSERLPRGIFRPQTVISQAKQDDDVFTDSKKSNKESEGEPSDPSKAEYSLVVSDVKRTRRLRLRKDPDTPAALFRAHIMEKRAKAERAWQPEPKMRDAMARTLVKLKARLANEVLDSKTYNEIKKLIDELDASGIDLSGADLSGADATEAASTGPEQQAPPTAPPEATAPLETAAVLEATGQETTGQEATSQQATGQQATVPAEQPLPYGHEPLTRPIENPDELRPRMNISPGKLARAWDRLTSLNPFTQKPTLAPVDITEDKLIAALSPDEKTAPVGKAADKSARVAPAAAPSGAKLSDAPQPSFKPPEQSTVAEQEPTKAPAVPSNPLPAFNFSDSPPALFQPTKPGFGVPGAPDPDKPLSRRLARRKKRLSFERILDDAIARTMEPISVNPDKKTPTFPDPRFITEIVDDLLQKREEDPNFSSQRSSKRSDRGGIDISNFMESVINELPASRRASAVSKAGGGSRKASEDKTPRPFSNSRPPTTTDRSEPWTKEEMKRFNTSFHLRPSPAARPAPTAHPAPKPENKIYPDPSDTDLDLNRPIEPRPRDPRSSNAIAEDEEDFYTDADRHIGLGPWAGHRPSFTRTTGERIPVEFTYDRDYDRQDPAGDRAPPERDERVNWYNRTPPGSEDGDDVIEPLTQRTASDAAPWGSPGEFDWNNPDQGKDESKPGEGKPDQGKPDDGKPDEGKPDEGTDESKEPKSSHSHKHFWDEEEGDRCGCVPEGCSMRFLQLSVLIKRLERGMYKDANAKSKRTSEEIQEVRNQVTALQQRLAETKVLERDRQFNLTIVERLANLEEYVHASAEAAAKAERRPVLGRGSKRAIVQPILAAIVLLVVNWAGARTGGGADGLHLQFPYGSSGHPTTHAGHFNIYPGYMHNRWPTEFFNMVASALVGWWGGYYAAHWS</sequence>
<feature type="region of interest" description="Disordered" evidence="2">
    <location>
        <begin position="500"/>
        <end position="590"/>
    </location>
</feature>
<evidence type="ECO:0000313" key="4">
    <source>
        <dbReference type="Proteomes" id="UP001321760"/>
    </source>
</evidence>
<feature type="compositionally biased region" description="Basic and acidic residues" evidence="2">
    <location>
        <begin position="948"/>
        <end position="980"/>
    </location>
</feature>
<feature type="compositionally biased region" description="Low complexity" evidence="2">
    <location>
        <begin position="645"/>
        <end position="658"/>
    </location>
</feature>
<dbReference type="Proteomes" id="UP001321760">
    <property type="component" value="Unassembled WGS sequence"/>
</dbReference>
<feature type="compositionally biased region" description="Basic and acidic residues" evidence="2">
    <location>
        <begin position="627"/>
        <end position="644"/>
    </location>
</feature>
<feature type="compositionally biased region" description="Basic and acidic residues" evidence="2">
    <location>
        <begin position="379"/>
        <end position="404"/>
    </location>
</feature>
<feature type="compositionally biased region" description="Polar residues" evidence="2">
    <location>
        <begin position="294"/>
        <end position="304"/>
    </location>
</feature>
<feature type="compositionally biased region" description="Basic and acidic residues" evidence="2">
    <location>
        <begin position="117"/>
        <end position="128"/>
    </location>
</feature>
<feature type="compositionally biased region" description="Basic and acidic residues" evidence="2">
    <location>
        <begin position="86"/>
        <end position="110"/>
    </location>
</feature>
<feature type="compositionally biased region" description="Basic and acidic residues" evidence="2">
    <location>
        <begin position="240"/>
        <end position="250"/>
    </location>
</feature>
<keyword evidence="4" id="KW-1185">Reference proteome</keyword>
<feature type="coiled-coil region" evidence="1">
    <location>
        <begin position="1105"/>
        <end position="1173"/>
    </location>
</feature>
<accession>A0AAV9GIB2</accession>
<comment type="caution">
    <text evidence="3">The sequence shown here is derived from an EMBL/GenBank/DDBJ whole genome shotgun (WGS) entry which is preliminary data.</text>
</comment>
<feature type="compositionally biased region" description="Basic and acidic residues" evidence="2">
    <location>
        <begin position="848"/>
        <end position="860"/>
    </location>
</feature>
<feature type="compositionally biased region" description="Polar residues" evidence="2">
    <location>
        <begin position="53"/>
        <end position="66"/>
    </location>
</feature>
<evidence type="ECO:0000313" key="3">
    <source>
        <dbReference type="EMBL" id="KAK4447918.1"/>
    </source>
</evidence>
<feature type="compositionally biased region" description="Low complexity" evidence="2">
    <location>
        <begin position="514"/>
        <end position="559"/>
    </location>
</feature>
<dbReference type="AlphaFoldDB" id="A0AAV9GIB2"/>
<feature type="compositionally biased region" description="Polar residues" evidence="2">
    <location>
        <begin position="837"/>
        <end position="847"/>
    </location>
</feature>
<reference evidence="3" key="2">
    <citation type="submission" date="2023-05" db="EMBL/GenBank/DDBJ databases">
        <authorList>
            <consortium name="Lawrence Berkeley National Laboratory"/>
            <person name="Steindorff A."/>
            <person name="Hensen N."/>
            <person name="Bonometti L."/>
            <person name="Westerberg I."/>
            <person name="Brannstrom I.O."/>
            <person name="Guillou S."/>
            <person name="Cros-Aarteil S."/>
            <person name="Calhoun S."/>
            <person name="Haridas S."/>
            <person name="Kuo A."/>
            <person name="Mondo S."/>
            <person name="Pangilinan J."/>
            <person name="Riley R."/>
            <person name="Labutti K."/>
            <person name="Andreopoulos B."/>
            <person name="Lipzen A."/>
            <person name="Chen C."/>
            <person name="Yanf M."/>
            <person name="Daum C."/>
            <person name="Ng V."/>
            <person name="Clum A."/>
            <person name="Ohm R."/>
            <person name="Martin F."/>
            <person name="Silar P."/>
            <person name="Natvig D."/>
            <person name="Lalanne C."/>
            <person name="Gautier V."/>
            <person name="Ament-Velasquez S.L."/>
            <person name="Kruys A."/>
            <person name="Hutchinson M.I."/>
            <person name="Powell A.J."/>
            <person name="Barry K."/>
            <person name="Miller A.N."/>
            <person name="Grigoriev I.V."/>
            <person name="Debuchy R."/>
            <person name="Gladieux P."/>
            <person name="Thoren M.H."/>
            <person name="Johannesson H."/>
        </authorList>
    </citation>
    <scope>NUCLEOTIDE SEQUENCE</scope>
    <source>
        <strain evidence="3">PSN243</strain>
    </source>
</reference>
<feature type="compositionally biased region" description="Pro residues" evidence="2">
    <location>
        <begin position="872"/>
        <end position="882"/>
    </location>
</feature>
<feature type="compositionally biased region" description="Low complexity" evidence="2">
    <location>
        <begin position="225"/>
        <end position="237"/>
    </location>
</feature>
<proteinExistence type="predicted"/>
<feature type="region of interest" description="Disordered" evidence="2">
    <location>
        <begin position="749"/>
        <end position="1076"/>
    </location>
</feature>
<keyword evidence="1" id="KW-0175">Coiled coil</keyword>
<feature type="compositionally biased region" description="Low complexity" evidence="2">
    <location>
        <begin position="170"/>
        <end position="190"/>
    </location>
</feature>
<reference evidence="3" key="1">
    <citation type="journal article" date="2023" name="Mol. Phylogenet. Evol.">
        <title>Genome-scale phylogeny and comparative genomics of the fungal order Sordariales.</title>
        <authorList>
            <person name="Hensen N."/>
            <person name="Bonometti L."/>
            <person name="Westerberg I."/>
            <person name="Brannstrom I.O."/>
            <person name="Guillou S."/>
            <person name="Cros-Aarteil S."/>
            <person name="Calhoun S."/>
            <person name="Haridas S."/>
            <person name="Kuo A."/>
            <person name="Mondo S."/>
            <person name="Pangilinan J."/>
            <person name="Riley R."/>
            <person name="LaButti K."/>
            <person name="Andreopoulos B."/>
            <person name="Lipzen A."/>
            <person name="Chen C."/>
            <person name="Yan M."/>
            <person name="Daum C."/>
            <person name="Ng V."/>
            <person name="Clum A."/>
            <person name="Steindorff A."/>
            <person name="Ohm R.A."/>
            <person name="Martin F."/>
            <person name="Silar P."/>
            <person name="Natvig D.O."/>
            <person name="Lalanne C."/>
            <person name="Gautier V."/>
            <person name="Ament-Velasquez S.L."/>
            <person name="Kruys A."/>
            <person name="Hutchinson M.I."/>
            <person name="Powell A.J."/>
            <person name="Barry K."/>
            <person name="Miller A.N."/>
            <person name="Grigoriev I.V."/>
            <person name="Debuchy R."/>
            <person name="Gladieux P."/>
            <person name="Hiltunen Thoren M."/>
            <person name="Johannesson H."/>
        </authorList>
    </citation>
    <scope>NUCLEOTIDE SEQUENCE</scope>
    <source>
        <strain evidence="3">PSN243</strain>
    </source>
</reference>
<feature type="compositionally biased region" description="Basic residues" evidence="2">
    <location>
        <begin position="34"/>
        <end position="44"/>
    </location>
</feature>
<name>A0AAV9GIB2_9PEZI</name>
<feature type="compositionally biased region" description="Basic and acidic residues" evidence="2">
    <location>
        <begin position="1"/>
        <end position="33"/>
    </location>
</feature>
<evidence type="ECO:0000256" key="2">
    <source>
        <dbReference type="SAM" id="MobiDB-lite"/>
    </source>
</evidence>
<dbReference type="EMBL" id="MU865946">
    <property type="protein sequence ID" value="KAK4447918.1"/>
    <property type="molecule type" value="Genomic_DNA"/>
</dbReference>
<feature type="compositionally biased region" description="Basic and acidic residues" evidence="2">
    <location>
        <begin position="899"/>
        <end position="912"/>
    </location>
</feature>
<feature type="compositionally biased region" description="Basic and acidic residues" evidence="2">
    <location>
        <begin position="1024"/>
        <end position="1063"/>
    </location>
</feature>
<gene>
    <name evidence="3" type="ORF">QBC34DRAFT_121846</name>
</gene>
<evidence type="ECO:0000256" key="1">
    <source>
        <dbReference type="SAM" id="Coils"/>
    </source>
</evidence>
<feature type="compositionally biased region" description="Basic and acidic residues" evidence="2">
    <location>
        <begin position="205"/>
        <end position="223"/>
    </location>
</feature>
<protein>
    <submittedName>
        <fullName evidence="3">Uncharacterized protein</fullName>
    </submittedName>
</protein>
<feature type="region of interest" description="Disordered" evidence="2">
    <location>
        <begin position="1"/>
        <end position="408"/>
    </location>
</feature>
<feature type="region of interest" description="Disordered" evidence="2">
    <location>
        <begin position="627"/>
        <end position="727"/>
    </location>
</feature>
<organism evidence="3 4">
    <name type="scientific">Podospora aff. communis PSN243</name>
    <dbReference type="NCBI Taxonomy" id="3040156"/>
    <lineage>
        <taxon>Eukaryota</taxon>
        <taxon>Fungi</taxon>
        <taxon>Dikarya</taxon>
        <taxon>Ascomycota</taxon>
        <taxon>Pezizomycotina</taxon>
        <taxon>Sordariomycetes</taxon>
        <taxon>Sordariomycetidae</taxon>
        <taxon>Sordariales</taxon>
        <taxon>Podosporaceae</taxon>
        <taxon>Podospora</taxon>
    </lineage>
</organism>